<organism evidence="1 2">
    <name type="scientific">Roseomonas indoligenes</name>
    <dbReference type="NCBI Taxonomy" id="2820811"/>
    <lineage>
        <taxon>Bacteria</taxon>
        <taxon>Pseudomonadati</taxon>
        <taxon>Pseudomonadota</taxon>
        <taxon>Alphaproteobacteria</taxon>
        <taxon>Acetobacterales</taxon>
        <taxon>Roseomonadaceae</taxon>
        <taxon>Roseomonas</taxon>
    </lineage>
</organism>
<dbReference type="InterPro" id="IPR014347">
    <property type="entry name" value="Tautomerase/MIF_sf"/>
</dbReference>
<accession>A0A940N3H3</accession>
<gene>
    <name evidence="1" type="ORF">J5Y10_21275</name>
</gene>
<dbReference type="SUPFAM" id="SSF55331">
    <property type="entry name" value="Tautomerase/MIF"/>
    <property type="match status" value="2"/>
</dbReference>
<evidence type="ECO:0000313" key="1">
    <source>
        <dbReference type="EMBL" id="MBP0495331.1"/>
    </source>
</evidence>
<name>A0A940N3H3_9PROT</name>
<comment type="caution">
    <text evidence="1">The sequence shown here is derived from an EMBL/GenBank/DDBJ whole genome shotgun (WGS) entry which is preliminary data.</text>
</comment>
<evidence type="ECO:0000313" key="2">
    <source>
        <dbReference type="Proteomes" id="UP000677537"/>
    </source>
</evidence>
<dbReference type="AlphaFoldDB" id="A0A940N3H3"/>
<sequence length="126" mass="13491">MPYVEILAPPILAEGRQKVATAVTDGLCDAFSVGPETVTIYFLDIAPGAYAHAGTMGALPEEQRIFVKVHAYRRGIPERRKAAAALTEPLATLYGTTAKTLAVYFFDRARDEVAHAGLLSSDAEPA</sequence>
<protein>
    <submittedName>
        <fullName evidence="1">Uncharacterized protein</fullName>
    </submittedName>
</protein>
<reference evidence="1" key="1">
    <citation type="submission" date="2021-03" db="EMBL/GenBank/DDBJ databases">
        <authorList>
            <person name="So Y."/>
        </authorList>
    </citation>
    <scope>NUCLEOTIDE SEQUENCE</scope>
    <source>
        <strain evidence="1">SG15</strain>
    </source>
</reference>
<keyword evidence="2" id="KW-1185">Reference proteome</keyword>
<dbReference type="Gene3D" id="3.30.429.10">
    <property type="entry name" value="Macrophage Migration Inhibitory Factor"/>
    <property type="match status" value="1"/>
</dbReference>
<dbReference type="EMBL" id="JAGIZA010000016">
    <property type="protein sequence ID" value="MBP0495331.1"/>
    <property type="molecule type" value="Genomic_DNA"/>
</dbReference>
<dbReference type="RefSeq" id="WP_209376126.1">
    <property type="nucleotide sequence ID" value="NZ_JAGIZA010000016.1"/>
</dbReference>
<dbReference type="Proteomes" id="UP000677537">
    <property type="component" value="Unassembled WGS sequence"/>
</dbReference>
<proteinExistence type="predicted"/>